<proteinExistence type="predicted"/>
<organism evidence="1 2">
    <name type="scientific">Gryllotalpicola koreensis</name>
    <dbReference type="NCBI Taxonomy" id="993086"/>
    <lineage>
        <taxon>Bacteria</taxon>
        <taxon>Bacillati</taxon>
        <taxon>Actinomycetota</taxon>
        <taxon>Actinomycetes</taxon>
        <taxon>Micrococcales</taxon>
        <taxon>Microbacteriaceae</taxon>
        <taxon>Gryllotalpicola</taxon>
    </lineage>
</organism>
<evidence type="ECO:0008006" key="3">
    <source>
        <dbReference type="Google" id="ProtNLM"/>
    </source>
</evidence>
<name>A0ABP8A1P5_9MICO</name>
<accession>A0ABP8A1P5</accession>
<gene>
    <name evidence="1" type="ORF">GCM10022287_21870</name>
</gene>
<protein>
    <recommendedName>
        <fullName evidence="3">DUF3168 domain-containing protein</fullName>
    </recommendedName>
</protein>
<dbReference type="EMBL" id="BAABBW010000003">
    <property type="protein sequence ID" value="GAA4175755.1"/>
    <property type="molecule type" value="Genomic_DNA"/>
</dbReference>
<keyword evidence="2" id="KW-1185">Reference proteome</keyword>
<dbReference type="RefSeq" id="WP_344754280.1">
    <property type="nucleotide sequence ID" value="NZ_BAABBW010000003.1"/>
</dbReference>
<evidence type="ECO:0000313" key="1">
    <source>
        <dbReference type="EMBL" id="GAA4175755.1"/>
    </source>
</evidence>
<evidence type="ECO:0000313" key="2">
    <source>
        <dbReference type="Proteomes" id="UP001501079"/>
    </source>
</evidence>
<sequence>MADYLDLLKGFASVIGSAGIGTWIDPDTNPSTPYPKDSTAVVIASLIESVDKNISLDFTVADENPALPMGSGILSLLVRGAPDDELAPYAALSQLKDLLHSKNFDFGTIRTDQVLLLKTLQIGDDQNNRPQMGMVFQVDYEEQPTDVRF</sequence>
<reference evidence="2" key="1">
    <citation type="journal article" date="2019" name="Int. J. Syst. Evol. Microbiol.">
        <title>The Global Catalogue of Microorganisms (GCM) 10K type strain sequencing project: providing services to taxonomists for standard genome sequencing and annotation.</title>
        <authorList>
            <consortium name="The Broad Institute Genomics Platform"/>
            <consortium name="The Broad Institute Genome Sequencing Center for Infectious Disease"/>
            <person name="Wu L."/>
            <person name="Ma J."/>
        </authorList>
    </citation>
    <scope>NUCLEOTIDE SEQUENCE [LARGE SCALE GENOMIC DNA]</scope>
    <source>
        <strain evidence="2">JCM 17591</strain>
    </source>
</reference>
<comment type="caution">
    <text evidence="1">The sequence shown here is derived from an EMBL/GenBank/DDBJ whole genome shotgun (WGS) entry which is preliminary data.</text>
</comment>
<dbReference type="Proteomes" id="UP001501079">
    <property type="component" value="Unassembled WGS sequence"/>
</dbReference>